<dbReference type="InterPro" id="IPR001211">
    <property type="entry name" value="PLA2"/>
</dbReference>
<feature type="domain" description="Phospholipase A2-like central" evidence="5">
    <location>
        <begin position="182"/>
        <end position="262"/>
    </location>
</feature>
<dbReference type="Pfam" id="PF00068">
    <property type="entry name" value="Phospholip_A2_1"/>
    <property type="match status" value="1"/>
</dbReference>
<dbReference type="PROSITE" id="PS00118">
    <property type="entry name" value="PA2_HIS"/>
    <property type="match status" value="1"/>
</dbReference>
<dbReference type="RefSeq" id="WP_003465046.1">
    <property type="nucleotide sequence ID" value="NZ_ABDW01000027.1"/>
</dbReference>
<dbReference type="GO" id="GO:0016042">
    <property type="term" value="P:lipid catabolic process"/>
    <property type="evidence" value="ECO:0007669"/>
    <property type="project" value="InterPro"/>
</dbReference>
<sequence>MKSIKVKLSVILISSTILSTSFVPLKVFANEKCNNSTTNSYKEIMMEAAEKSRESKNLKEFDFKKDLIPLNEKELNSIKSEAETNEKLNLLIKELYEEKVISSKEYEVVNPSKIIGEDYEVQVLNLLLDKDVNITFIKFNNDYFSIANKIHKENNEIIFKIYGLDEQNKLNLIDTVKYDNEKDVLVKKMPKRVKRGVKVYGNWCGPGHSGPGAPVDEIDACCKKHDYCYDSSTPKRACDIKLANCLAPIYPNTTYYGKTLITAIIGAFGLLNILDPYRVL</sequence>
<keyword evidence="3" id="KW-1015">Disulfide bond</keyword>
<dbReference type="Gene3D" id="1.20.90.10">
    <property type="entry name" value="Phospholipase A2 domain"/>
    <property type="match status" value="1"/>
</dbReference>
<comment type="subcellular location">
    <subcellularLocation>
        <location evidence="1">Secreted</location>
    </subcellularLocation>
</comment>
<dbReference type="SUPFAM" id="SSF48619">
    <property type="entry name" value="Phospholipase A2, PLA2"/>
    <property type="match status" value="1"/>
</dbReference>
<proteinExistence type="predicted"/>
<evidence type="ECO:0000313" key="7">
    <source>
        <dbReference type="Proteomes" id="UP000005337"/>
    </source>
</evidence>
<dbReference type="GO" id="GO:0050482">
    <property type="term" value="P:arachidonate secretion"/>
    <property type="evidence" value="ECO:0007669"/>
    <property type="project" value="InterPro"/>
</dbReference>
<evidence type="ECO:0000256" key="2">
    <source>
        <dbReference type="ARBA" id="ARBA00022525"/>
    </source>
</evidence>
<dbReference type="SMART" id="SM00085">
    <property type="entry name" value="PA2c"/>
    <property type="match status" value="1"/>
</dbReference>
<accession>B1BVQ4</accession>
<dbReference type="GO" id="GO:0005576">
    <property type="term" value="C:extracellular region"/>
    <property type="evidence" value="ECO:0007669"/>
    <property type="project" value="UniProtKB-SubCell"/>
</dbReference>
<dbReference type="PANTHER" id="PTHR11716">
    <property type="entry name" value="PHOSPHOLIPASE A2 FAMILY MEMBER"/>
    <property type="match status" value="1"/>
</dbReference>
<dbReference type="SMR" id="B1BVQ4"/>
<dbReference type="InterPro" id="IPR036444">
    <property type="entry name" value="PLipase_A2_dom_sf"/>
</dbReference>
<evidence type="ECO:0000256" key="3">
    <source>
        <dbReference type="ARBA" id="ARBA00023157"/>
    </source>
</evidence>
<dbReference type="InterPro" id="IPR016090">
    <property type="entry name" value="PLA2-like_dom"/>
</dbReference>
<reference evidence="6 7" key="1">
    <citation type="submission" date="2007-07" db="EMBL/GenBank/DDBJ databases">
        <title>Annotation of Clostridium perfringens E str. JGS1987.</title>
        <authorList>
            <person name="Paulsen I."/>
            <person name="Sebastian Y."/>
        </authorList>
    </citation>
    <scope>NUCLEOTIDE SEQUENCE [LARGE SCALE GENOMIC DNA]</scope>
    <source>
        <strain evidence="7">E str. JGS1987</strain>
    </source>
</reference>
<dbReference type="EMBL" id="ABDW01000027">
    <property type="protein sequence ID" value="EDT14193.1"/>
    <property type="molecule type" value="Genomic_DNA"/>
</dbReference>
<evidence type="ECO:0000256" key="1">
    <source>
        <dbReference type="ARBA" id="ARBA00004613"/>
    </source>
</evidence>
<organism evidence="6 7">
    <name type="scientific">Clostridium perfringens E str. JGS1987</name>
    <dbReference type="NCBI Taxonomy" id="451755"/>
    <lineage>
        <taxon>Bacteria</taxon>
        <taxon>Bacillati</taxon>
        <taxon>Bacillota</taxon>
        <taxon>Clostridia</taxon>
        <taxon>Eubacteriales</taxon>
        <taxon>Clostridiaceae</taxon>
        <taxon>Clostridium</taxon>
    </lineage>
</organism>
<dbReference type="InterPro" id="IPR033113">
    <property type="entry name" value="PLA2_histidine"/>
</dbReference>
<dbReference type="GO" id="GO:0005543">
    <property type="term" value="F:phospholipid binding"/>
    <property type="evidence" value="ECO:0007669"/>
    <property type="project" value="TreeGrafter"/>
</dbReference>
<comment type="caution">
    <text evidence="6">The sequence shown here is derived from an EMBL/GenBank/DDBJ whole genome shotgun (WGS) entry which is preliminary data.</text>
</comment>
<dbReference type="Proteomes" id="UP000005337">
    <property type="component" value="Unassembled WGS sequence"/>
</dbReference>
<protein>
    <recommendedName>
        <fullName evidence="4">Phosphatidylcholine 2-acylhydrolase</fullName>
    </recommendedName>
</protein>
<keyword evidence="2" id="KW-0964">Secreted</keyword>
<dbReference type="GO" id="GO:0047498">
    <property type="term" value="F:calcium-dependent phospholipase A2 activity"/>
    <property type="evidence" value="ECO:0007669"/>
    <property type="project" value="TreeGrafter"/>
</dbReference>
<evidence type="ECO:0000256" key="4">
    <source>
        <dbReference type="ARBA" id="ARBA00029903"/>
    </source>
</evidence>
<dbReference type="PANTHER" id="PTHR11716:SF100">
    <property type="entry name" value="PHOSPHOLIPASE A2"/>
    <property type="match status" value="1"/>
</dbReference>
<dbReference type="GO" id="GO:0006644">
    <property type="term" value="P:phospholipid metabolic process"/>
    <property type="evidence" value="ECO:0007669"/>
    <property type="project" value="InterPro"/>
</dbReference>
<dbReference type="AlphaFoldDB" id="B1BVQ4"/>
<dbReference type="GO" id="GO:0005509">
    <property type="term" value="F:calcium ion binding"/>
    <property type="evidence" value="ECO:0007669"/>
    <property type="project" value="InterPro"/>
</dbReference>
<evidence type="ECO:0000259" key="5">
    <source>
        <dbReference type="SMART" id="SM00085"/>
    </source>
</evidence>
<gene>
    <name evidence="6" type="ORF">AC3_A0634</name>
</gene>
<evidence type="ECO:0000313" key="6">
    <source>
        <dbReference type="EMBL" id="EDT14193.1"/>
    </source>
</evidence>
<dbReference type="CDD" id="cd00618">
    <property type="entry name" value="PLA2_like"/>
    <property type="match status" value="1"/>
</dbReference>
<name>B1BVQ4_CLOPF</name>